<evidence type="ECO:0000313" key="3">
    <source>
        <dbReference type="Proteomes" id="UP000403266"/>
    </source>
</evidence>
<keyword evidence="3" id="KW-1185">Reference proteome</keyword>
<name>A0A5N7MGS1_9HYPH</name>
<keyword evidence="1" id="KW-1133">Transmembrane helix</keyword>
<dbReference type="AlphaFoldDB" id="A0A5N7MGS1"/>
<sequence length="71" mass="7480">MVFWAAVFALVTGAFAFWGNLSSTLVSLSSALVSLAEIGGVIALFMLVCAAEVFSIPKNPSFDESHARPES</sequence>
<evidence type="ECO:0000313" key="2">
    <source>
        <dbReference type="EMBL" id="MPR26252.1"/>
    </source>
</evidence>
<protein>
    <submittedName>
        <fullName evidence="2">Uncharacterized protein</fullName>
    </submittedName>
</protein>
<accession>A0A5N7MGS1</accession>
<evidence type="ECO:0000256" key="1">
    <source>
        <dbReference type="SAM" id="Phobius"/>
    </source>
</evidence>
<feature type="transmembrane region" description="Helical" evidence="1">
    <location>
        <begin position="32"/>
        <end position="54"/>
    </location>
</feature>
<dbReference type="RefSeq" id="WP_152712409.1">
    <property type="nucleotide sequence ID" value="NZ_VOSJ01000041.1"/>
</dbReference>
<dbReference type="Proteomes" id="UP000403266">
    <property type="component" value="Unassembled WGS sequence"/>
</dbReference>
<keyword evidence="1" id="KW-0472">Membrane</keyword>
<keyword evidence="1" id="KW-0812">Transmembrane</keyword>
<organism evidence="2 3">
    <name type="scientific">Microvirga tunisiensis</name>
    <dbReference type="NCBI Taxonomy" id="2108360"/>
    <lineage>
        <taxon>Bacteria</taxon>
        <taxon>Pseudomonadati</taxon>
        <taxon>Pseudomonadota</taxon>
        <taxon>Alphaproteobacteria</taxon>
        <taxon>Hyphomicrobiales</taxon>
        <taxon>Methylobacteriaceae</taxon>
        <taxon>Microvirga</taxon>
    </lineage>
</organism>
<reference evidence="2 3" key="1">
    <citation type="journal article" date="2019" name="Syst. Appl. Microbiol.">
        <title>Microvirga tunisiensis sp. nov., a root nodule symbiotic bacterium isolated from Lupinus micranthus and L. luteus grown in Northern Tunisia.</title>
        <authorList>
            <person name="Msaddak A."/>
            <person name="Rejili M."/>
            <person name="Duran D."/>
            <person name="Mars M."/>
            <person name="Palacios J.M."/>
            <person name="Ruiz-Argueso T."/>
            <person name="Rey L."/>
            <person name="Imperial J."/>
        </authorList>
    </citation>
    <scope>NUCLEOTIDE SEQUENCE [LARGE SCALE GENOMIC DNA]</scope>
    <source>
        <strain evidence="2 3">Lmie10</strain>
    </source>
</reference>
<dbReference type="EMBL" id="VOSK01000044">
    <property type="protein sequence ID" value="MPR26252.1"/>
    <property type="molecule type" value="Genomic_DNA"/>
</dbReference>
<dbReference type="OrthoDB" id="8021191at2"/>
<gene>
    <name evidence="2" type="ORF">FS320_13695</name>
</gene>
<proteinExistence type="predicted"/>
<comment type="caution">
    <text evidence="2">The sequence shown here is derived from an EMBL/GenBank/DDBJ whole genome shotgun (WGS) entry which is preliminary data.</text>
</comment>